<keyword evidence="1" id="KW-0805">Transcription regulation</keyword>
<evidence type="ECO:0000313" key="7">
    <source>
        <dbReference type="Proteomes" id="UP001596492"/>
    </source>
</evidence>
<feature type="domain" description="HTH marR-type" evidence="5">
    <location>
        <begin position="17"/>
        <end position="149"/>
    </location>
</feature>
<keyword evidence="3" id="KW-0804">Transcription</keyword>
<feature type="compositionally biased region" description="Basic residues" evidence="4">
    <location>
        <begin position="169"/>
        <end position="187"/>
    </location>
</feature>
<dbReference type="SMART" id="SM00347">
    <property type="entry name" value="HTH_MARR"/>
    <property type="match status" value="1"/>
</dbReference>
<dbReference type="Pfam" id="PF01047">
    <property type="entry name" value="MarR"/>
    <property type="match status" value="1"/>
</dbReference>
<name>A0ABW2IN06_9PROT</name>
<dbReference type="RefSeq" id="WP_382167437.1">
    <property type="nucleotide sequence ID" value="NZ_JBHTBR010000005.1"/>
</dbReference>
<dbReference type="EMBL" id="JBHTBR010000005">
    <property type="protein sequence ID" value="MFC7292200.1"/>
    <property type="molecule type" value="Genomic_DNA"/>
</dbReference>
<dbReference type="InterPro" id="IPR000835">
    <property type="entry name" value="HTH_MarR-typ"/>
</dbReference>
<dbReference type="InterPro" id="IPR036390">
    <property type="entry name" value="WH_DNA-bd_sf"/>
</dbReference>
<protein>
    <submittedName>
        <fullName evidence="6">MarR family winged helix-turn-helix transcriptional regulator</fullName>
    </submittedName>
</protein>
<keyword evidence="7" id="KW-1185">Reference proteome</keyword>
<accession>A0ABW2IN06</accession>
<dbReference type="PROSITE" id="PS50995">
    <property type="entry name" value="HTH_MARR_2"/>
    <property type="match status" value="1"/>
</dbReference>
<dbReference type="PRINTS" id="PR00598">
    <property type="entry name" value="HTHMARR"/>
</dbReference>
<dbReference type="SUPFAM" id="SSF46785">
    <property type="entry name" value="Winged helix' DNA-binding domain"/>
    <property type="match status" value="1"/>
</dbReference>
<evidence type="ECO:0000313" key="6">
    <source>
        <dbReference type="EMBL" id="MFC7292200.1"/>
    </source>
</evidence>
<evidence type="ECO:0000256" key="3">
    <source>
        <dbReference type="ARBA" id="ARBA00023163"/>
    </source>
</evidence>
<sequence length="187" mass="20260">MSEENSKSDEVSSFKLSESPAHLLRRSQQFATEIYSDLGLADNVTLRQSVVLAAVAEKEGLSQSDLVNTTGIDRSTLADMIARMEMKGLVSRSAAETDARAKSVFLTDAGRIALDEAMPAMQTVDKALLHALPKNKRKSFLATLALLHSAAEGVEPPKANGKNKDKSKGDKKKSKKKTSSKKKKSKK</sequence>
<evidence type="ECO:0000256" key="2">
    <source>
        <dbReference type="ARBA" id="ARBA00023125"/>
    </source>
</evidence>
<dbReference type="Gene3D" id="1.10.10.10">
    <property type="entry name" value="Winged helix-like DNA-binding domain superfamily/Winged helix DNA-binding domain"/>
    <property type="match status" value="1"/>
</dbReference>
<dbReference type="PANTHER" id="PTHR42756:SF1">
    <property type="entry name" value="TRANSCRIPTIONAL REPRESSOR OF EMRAB OPERON"/>
    <property type="match status" value="1"/>
</dbReference>
<comment type="caution">
    <text evidence="6">The sequence shown here is derived from an EMBL/GenBank/DDBJ whole genome shotgun (WGS) entry which is preliminary data.</text>
</comment>
<dbReference type="PANTHER" id="PTHR42756">
    <property type="entry name" value="TRANSCRIPTIONAL REGULATOR, MARR"/>
    <property type="match status" value="1"/>
</dbReference>
<evidence type="ECO:0000256" key="4">
    <source>
        <dbReference type="SAM" id="MobiDB-lite"/>
    </source>
</evidence>
<keyword evidence="2" id="KW-0238">DNA-binding</keyword>
<feature type="region of interest" description="Disordered" evidence="4">
    <location>
        <begin position="151"/>
        <end position="187"/>
    </location>
</feature>
<proteinExistence type="predicted"/>
<dbReference type="InterPro" id="IPR036388">
    <property type="entry name" value="WH-like_DNA-bd_sf"/>
</dbReference>
<dbReference type="Proteomes" id="UP001596492">
    <property type="component" value="Unassembled WGS sequence"/>
</dbReference>
<evidence type="ECO:0000259" key="5">
    <source>
        <dbReference type="PROSITE" id="PS50995"/>
    </source>
</evidence>
<evidence type="ECO:0000256" key="1">
    <source>
        <dbReference type="ARBA" id="ARBA00023015"/>
    </source>
</evidence>
<organism evidence="6 7">
    <name type="scientific">Hirschia litorea</name>
    <dbReference type="NCBI Taxonomy" id="1199156"/>
    <lineage>
        <taxon>Bacteria</taxon>
        <taxon>Pseudomonadati</taxon>
        <taxon>Pseudomonadota</taxon>
        <taxon>Alphaproteobacteria</taxon>
        <taxon>Hyphomonadales</taxon>
        <taxon>Hyphomonadaceae</taxon>
        <taxon>Hirschia</taxon>
    </lineage>
</organism>
<gene>
    <name evidence="6" type="ORF">ACFQS8_11275</name>
</gene>
<reference evidence="7" key="1">
    <citation type="journal article" date="2019" name="Int. J. Syst. Evol. Microbiol.">
        <title>The Global Catalogue of Microorganisms (GCM) 10K type strain sequencing project: providing services to taxonomists for standard genome sequencing and annotation.</title>
        <authorList>
            <consortium name="The Broad Institute Genomics Platform"/>
            <consortium name="The Broad Institute Genome Sequencing Center for Infectious Disease"/>
            <person name="Wu L."/>
            <person name="Ma J."/>
        </authorList>
    </citation>
    <scope>NUCLEOTIDE SEQUENCE [LARGE SCALE GENOMIC DNA]</scope>
    <source>
        <strain evidence="7">CCUG 51308</strain>
    </source>
</reference>